<keyword evidence="8" id="KW-1185">Reference proteome</keyword>
<keyword evidence="4 6" id="KW-1133">Transmembrane helix</keyword>
<dbReference type="InterPro" id="IPR013604">
    <property type="entry name" value="7TM_chemorcpt"/>
</dbReference>
<comment type="similarity">
    <text evidence="6">Belongs to the insect chemoreceptor superfamily. Gustatory receptor (GR) family.</text>
</comment>
<comment type="caution">
    <text evidence="7">The sequence shown here is derived from an EMBL/GenBank/DDBJ whole genome shotgun (WGS) entry which is preliminary data.</text>
</comment>
<protein>
    <recommendedName>
        <fullName evidence="6">Gustatory receptor</fullName>
    </recommendedName>
</protein>
<reference evidence="7" key="1">
    <citation type="submission" date="2021-03" db="EMBL/GenBank/DDBJ databases">
        <authorList>
            <person name="Tran Van P."/>
        </authorList>
    </citation>
    <scope>NUCLEOTIDE SEQUENCE</scope>
</reference>
<keyword evidence="3 6" id="KW-0812">Transmembrane</keyword>
<feature type="transmembrane region" description="Helical" evidence="6">
    <location>
        <begin position="6"/>
        <end position="27"/>
    </location>
</feature>
<keyword evidence="6" id="KW-0807">Transducer</keyword>
<evidence type="ECO:0000256" key="1">
    <source>
        <dbReference type="ARBA" id="ARBA00004651"/>
    </source>
</evidence>
<feature type="transmembrane region" description="Helical" evidence="6">
    <location>
        <begin position="134"/>
        <end position="153"/>
    </location>
</feature>
<proteinExistence type="inferred from homology"/>
<dbReference type="EMBL" id="CAJPIN010010519">
    <property type="protein sequence ID" value="CAG2059787.1"/>
    <property type="molecule type" value="Genomic_DNA"/>
</dbReference>
<feature type="transmembrane region" description="Helical" evidence="6">
    <location>
        <begin position="244"/>
        <end position="263"/>
    </location>
</feature>
<sequence length="310" mass="35153">MLYSLFFYTALSAFSAYGIIILAVPIMEKGKLDFTESVSYYCNILFTLPHFPSAPLNWMKGAKLADFINNWEKFQNLFEQVTGKSLRLRLRRRAWVAAIFIPLSGMVIMFTVLVLKSGLELTWMTLAMEVQGSYALSLVMVHGVMWILLCLALQSSGVQLRSIFKQVSSTGRHAKLSAWSIPFLNIDCLNCFRPTLDIERELGDIYCYSLGLICLIWFAIFLCSIYVILITSIKMSLSDLEVDFIFSAIVCFSFLVFICNYAYNHTIQLGSGFQELVVSSMSSSNPRVKKEYLSTTVTYLVVLLQFGIQD</sequence>
<feature type="transmembrane region" description="Helical" evidence="6">
    <location>
        <begin position="94"/>
        <end position="114"/>
    </location>
</feature>
<organism evidence="7 8">
    <name type="scientific">Timema podura</name>
    <name type="common">Walking stick</name>
    <dbReference type="NCBI Taxonomy" id="61482"/>
    <lineage>
        <taxon>Eukaryota</taxon>
        <taxon>Metazoa</taxon>
        <taxon>Ecdysozoa</taxon>
        <taxon>Arthropoda</taxon>
        <taxon>Hexapoda</taxon>
        <taxon>Insecta</taxon>
        <taxon>Pterygota</taxon>
        <taxon>Neoptera</taxon>
        <taxon>Polyneoptera</taxon>
        <taxon>Phasmatodea</taxon>
        <taxon>Timematodea</taxon>
        <taxon>Timematoidea</taxon>
        <taxon>Timematidae</taxon>
        <taxon>Timema</taxon>
    </lineage>
</organism>
<keyword evidence="2 6" id="KW-1003">Cell membrane</keyword>
<gene>
    <name evidence="7" type="ORF">TPAB3V08_LOCUS6746</name>
</gene>
<comment type="function">
    <text evidence="6">Gustatory receptor which mediates acceptance or avoidance behavior, depending on its substrates.</text>
</comment>
<comment type="subcellular location">
    <subcellularLocation>
        <location evidence="1 6">Cell membrane</location>
        <topology evidence="1 6">Multi-pass membrane protein</topology>
    </subcellularLocation>
</comment>
<accession>A0ABN7P2X5</accession>
<dbReference type="Pfam" id="PF08395">
    <property type="entry name" value="7tm_7"/>
    <property type="match status" value="1"/>
</dbReference>
<evidence type="ECO:0000256" key="6">
    <source>
        <dbReference type="RuleBase" id="RU363108"/>
    </source>
</evidence>
<evidence type="ECO:0000256" key="3">
    <source>
        <dbReference type="ARBA" id="ARBA00022692"/>
    </source>
</evidence>
<evidence type="ECO:0000256" key="2">
    <source>
        <dbReference type="ARBA" id="ARBA00022475"/>
    </source>
</evidence>
<keyword evidence="6" id="KW-0675">Receptor</keyword>
<keyword evidence="5 6" id="KW-0472">Membrane</keyword>
<name>A0ABN7P2X5_TIMPD</name>
<evidence type="ECO:0000313" key="7">
    <source>
        <dbReference type="EMBL" id="CAG2059787.1"/>
    </source>
</evidence>
<evidence type="ECO:0000313" key="8">
    <source>
        <dbReference type="Proteomes" id="UP001153148"/>
    </source>
</evidence>
<feature type="transmembrane region" description="Helical" evidence="6">
    <location>
        <begin position="205"/>
        <end position="232"/>
    </location>
</feature>
<comment type="caution">
    <text evidence="6">Lacks conserved residue(s) required for the propagation of feature annotation.</text>
</comment>
<evidence type="ECO:0000256" key="4">
    <source>
        <dbReference type="ARBA" id="ARBA00022989"/>
    </source>
</evidence>
<evidence type="ECO:0000256" key="5">
    <source>
        <dbReference type="ARBA" id="ARBA00023136"/>
    </source>
</evidence>
<dbReference type="Proteomes" id="UP001153148">
    <property type="component" value="Unassembled WGS sequence"/>
</dbReference>